<evidence type="ECO:0000256" key="4">
    <source>
        <dbReference type="ARBA" id="ARBA00022692"/>
    </source>
</evidence>
<dbReference type="OrthoDB" id="5297929at2"/>
<name>A0A0C1Y229_9BURK</name>
<dbReference type="EMBL" id="JWJG01000028">
    <property type="protein sequence ID" value="KIF81128.1"/>
    <property type="molecule type" value="Genomic_DNA"/>
</dbReference>
<evidence type="ECO:0000256" key="5">
    <source>
        <dbReference type="ARBA" id="ARBA00022989"/>
    </source>
</evidence>
<proteinExistence type="predicted"/>
<comment type="subcellular location">
    <subcellularLocation>
        <location evidence="1">Cell membrane</location>
        <topology evidence="1">Multi-pass membrane protein</topology>
    </subcellularLocation>
</comment>
<feature type="transmembrane region" description="Helical" evidence="7">
    <location>
        <begin position="137"/>
        <end position="158"/>
    </location>
</feature>
<protein>
    <submittedName>
        <fullName evidence="8">Uncharacterized protein</fullName>
    </submittedName>
</protein>
<dbReference type="STRING" id="709839.TSA66_10410"/>
<evidence type="ECO:0000313" key="9">
    <source>
        <dbReference type="Proteomes" id="UP000031572"/>
    </source>
</evidence>
<keyword evidence="9" id="KW-1185">Reference proteome</keyword>
<keyword evidence="2" id="KW-0813">Transport</keyword>
<keyword evidence="5 7" id="KW-1133">Transmembrane helix</keyword>
<dbReference type="GO" id="GO:0005886">
    <property type="term" value="C:plasma membrane"/>
    <property type="evidence" value="ECO:0007669"/>
    <property type="project" value="UniProtKB-SubCell"/>
</dbReference>
<organism evidence="8 9">
    <name type="scientific">Noviherbaspirillum autotrophicum</name>
    <dbReference type="NCBI Taxonomy" id="709839"/>
    <lineage>
        <taxon>Bacteria</taxon>
        <taxon>Pseudomonadati</taxon>
        <taxon>Pseudomonadota</taxon>
        <taxon>Betaproteobacteria</taxon>
        <taxon>Burkholderiales</taxon>
        <taxon>Oxalobacteraceae</taxon>
        <taxon>Noviherbaspirillum</taxon>
    </lineage>
</organism>
<dbReference type="Proteomes" id="UP000031572">
    <property type="component" value="Unassembled WGS sequence"/>
</dbReference>
<evidence type="ECO:0000256" key="3">
    <source>
        <dbReference type="ARBA" id="ARBA00022475"/>
    </source>
</evidence>
<evidence type="ECO:0000256" key="6">
    <source>
        <dbReference type="ARBA" id="ARBA00023136"/>
    </source>
</evidence>
<evidence type="ECO:0000256" key="2">
    <source>
        <dbReference type="ARBA" id="ARBA00022448"/>
    </source>
</evidence>
<gene>
    <name evidence="8" type="ORF">TSA66_10410</name>
</gene>
<keyword evidence="3" id="KW-1003">Cell membrane</keyword>
<feature type="transmembrane region" description="Helical" evidence="7">
    <location>
        <begin position="37"/>
        <end position="56"/>
    </location>
</feature>
<evidence type="ECO:0000256" key="1">
    <source>
        <dbReference type="ARBA" id="ARBA00004651"/>
    </source>
</evidence>
<dbReference type="GO" id="GO:0000041">
    <property type="term" value="P:transition metal ion transport"/>
    <property type="evidence" value="ECO:0007669"/>
    <property type="project" value="InterPro"/>
</dbReference>
<sequence>MGIFLFSLPVATGFLASLASLILIAQAVRTAPWKALLAPGAFSAWCAFIIALPLLWRFDVPITGGMALHLLGMPLFVLMFGRQLAIAGIGISVIAYTVIHDGLWANLGMNLLLLSILPAYCGEIVMRLTQKYFPRNIFVYLLGNGFFGAMAMLATIGIMSLGANELWVMHAPTRGDTVAYMLLLAWGEAFLTGFLLTIFTVYRPQWVLTFDDEVYLRGK</sequence>
<dbReference type="Pfam" id="PF01891">
    <property type="entry name" value="CbiM"/>
    <property type="match status" value="1"/>
</dbReference>
<reference evidence="8 9" key="1">
    <citation type="submission" date="2014-12" db="EMBL/GenBank/DDBJ databases">
        <title>Denitrispirillum autotrophicum gen. nov., sp. nov., Denitrifying, Facultatively Autotrophic Bacteria Isolated from Rice Paddy Soil.</title>
        <authorList>
            <person name="Ishii S."/>
            <person name="Ashida N."/>
            <person name="Ohno H."/>
            <person name="Otsuka S."/>
            <person name="Yokota A."/>
            <person name="Senoo K."/>
        </authorList>
    </citation>
    <scope>NUCLEOTIDE SEQUENCE [LARGE SCALE GENOMIC DNA]</scope>
    <source>
        <strain evidence="8 9">TSA66</strain>
    </source>
</reference>
<accession>A0A0C1Y229</accession>
<dbReference type="Gene3D" id="1.10.1760.20">
    <property type="match status" value="1"/>
</dbReference>
<feature type="transmembrane region" description="Helical" evidence="7">
    <location>
        <begin position="68"/>
        <end position="97"/>
    </location>
</feature>
<keyword evidence="4 7" id="KW-0812">Transmembrane</keyword>
<evidence type="ECO:0000256" key="7">
    <source>
        <dbReference type="SAM" id="Phobius"/>
    </source>
</evidence>
<dbReference type="AlphaFoldDB" id="A0A0C1Y229"/>
<comment type="caution">
    <text evidence="8">The sequence shown here is derived from an EMBL/GenBank/DDBJ whole genome shotgun (WGS) entry which is preliminary data.</text>
</comment>
<feature type="transmembrane region" description="Helical" evidence="7">
    <location>
        <begin position="178"/>
        <end position="202"/>
    </location>
</feature>
<dbReference type="InterPro" id="IPR002751">
    <property type="entry name" value="CbiM/NikMN"/>
</dbReference>
<feature type="transmembrane region" description="Helical" evidence="7">
    <location>
        <begin position="103"/>
        <end position="125"/>
    </location>
</feature>
<evidence type="ECO:0000313" key="8">
    <source>
        <dbReference type="EMBL" id="KIF81128.1"/>
    </source>
</evidence>
<keyword evidence="6 7" id="KW-0472">Membrane</keyword>
<dbReference type="RefSeq" id="WP_040039951.1">
    <property type="nucleotide sequence ID" value="NZ_JWJG01000028.1"/>
</dbReference>